<dbReference type="RefSeq" id="WP_090290133.1">
    <property type="nucleotide sequence ID" value="NZ_FNCK01000007.1"/>
</dbReference>
<keyword evidence="1" id="KW-1133">Transmembrane helix</keyword>
<accession>A0A1G7TUJ9</accession>
<dbReference type="Proteomes" id="UP000199708">
    <property type="component" value="Unassembled WGS sequence"/>
</dbReference>
<dbReference type="STRING" id="120956.SAMN05421791_10747"/>
<gene>
    <name evidence="2" type="ORF">SAMN05421791_10747</name>
</gene>
<keyword evidence="3" id="KW-1185">Reference proteome</keyword>
<sequence>MGLFKRKKKKQADYQEYLNYEQEEGGKLEEDFSTANFDDSINRLPFEEDNDLYHEFMARTGNETDAQDFSSLTEENQTQLFNGQYFDPNVSKVQEVDGYDHSLSNQEMDQNHMPQIDLGVENLTDEDSSKIKKRAKYSAKIDRFLNNGILIVGVLLILVLLIAFLA</sequence>
<keyword evidence="1" id="KW-0812">Transmembrane</keyword>
<evidence type="ECO:0000313" key="2">
    <source>
        <dbReference type="EMBL" id="SDG39036.1"/>
    </source>
</evidence>
<name>A0A1G7TUJ9_9LACT</name>
<protein>
    <submittedName>
        <fullName evidence="2">Uncharacterized protein</fullName>
    </submittedName>
</protein>
<dbReference type="EMBL" id="FNCK01000007">
    <property type="protein sequence ID" value="SDG39036.1"/>
    <property type="molecule type" value="Genomic_DNA"/>
</dbReference>
<evidence type="ECO:0000313" key="3">
    <source>
        <dbReference type="Proteomes" id="UP000199708"/>
    </source>
</evidence>
<reference evidence="2 3" key="1">
    <citation type="submission" date="2016-10" db="EMBL/GenBank/DDBJ databases">
        <authorList>
            <person name="de Groot N.N."/>
        </authorList>
    </citation>
    <scope>NUCLEOTIDE SEQUENCE [LARGE SCALE GENOMIC DNA]</scope>
    <source>
        <strain evidence="2 3">ATCC BAA-466</strain>
    </source>
</reference>
<organism evidence="2 3">
    <name type="scientific">Facklamia miroungae</name>
    <dbReference type="NCBI Taxonomy" id="120956"/>
    <lineage>
        <taxon>Bacteria</taxon>
        <taxon>Bacillati</taxon>
        <taxon>Bacillota</taxon>
        <taxon>Bacilli</taxon>
        <taxon>Lactobacillales</taxon>
        <taxon>Aerococcaceae</taxon>
        <taxon>Facklamia</taxon>
    </lineage>
</organism>
<proteinExistence type="predicted"/>
<feature type="transmembrane region" description="Helical" evidence="1">
    <location>
        <begin position="144"/>
        <end position="165"/>
    </location>
</feature>
<keyword evidence="1" id="KW-0472">Membrane</keyword>
<dbReference type="AlphaFoldDB" id="A0A1G7TUJ9"/>
<evidence type="ECO:0000256" key="1">
    <source>
        <dbReference type="SAM" id="Phobius"/>
    </source>
</evidence>